<sequence>MQKTIKSFFKHLPTPKSTPNSSNSDDLFDEIRAHELPEIRVKYTRQALDSHQLTRGETTDCGLIGGEKLEVKKSTNIVEIKGKTLNKKRSYAQFHLELGQSDFLLHTCKVCGIKYAKGDEIDEKVHTNFHKNFTHGISFKGWRHERVIDLPMLEKDRVILVSNCDPPAQRKKVQEVVKMMEIELGDGWIFHVLCKVYLYVSSQRIAGCMVVEPINTAHKVLSDSIDKESNGVGKKEAVSKPSTLRFGEICFQREVSRKGSFHRNSEALDSNVLGAIVCAEEATPASCGIRAVWVTPSNRRKRIATHLLDAVRKSFSTDGALEHSQIAFSQPTSTGKALALKYFGTGSFLVYKAS</sequence>
<dbReference type="AlphaFoldDB" id="A0AAW1J7T4"/>
<feature type="domain" description="N-acetyltransferase ESCO zinc-finger" evidence="10">
    <location>
        <begin position="93"/>
        <end position="132"/>
    </location>
</feature>
<evidence type="ECO:0000256" key="7">
    <source>
        <dbReference type="ARBA" id="ARBA00023242"/>
    </source>
</evidence>
<dbReference type="PANTHER" id="PTHR45884">
    <property type="entry name" value="N-ACETYLTRANSFERASE ECO"/>
    <property type="match status" value="1"/>
</dbReference>
<keyword evidence="4" id="KW-0479">Metal-binding</keyword>
<dbReference type="GO" id="GO:0007064">
    <property type="term" value="P:mitotic sister chromatid cohesion"/>
    <property type="evidence" value="ECO:0007669"/>
    <property type="project" value="TreeGrafter"/>
</dbReference>
<comment type="caution">
    <text evidence="12">The sequence shown here is derived from an EMBL/GenBank/DDBJ whole genome shotgun (WGS) entry which is preliminary data.</text>
</comment>
<dbReference type="GO" id="GO:0008270">
    <property type="term" value="F:zinc ion binding"/>
    <property type="evidence" value="ECO:0007669"/>
    <property type="project" value="UniProtKB-KW"/>
</dbReference>
<dbReference type="Pfam" id="PF13880">
    <property type="entry name" value="Acetyltransf_13"/>
    <property type="match status" value="1"/>
</dbReference>
<dbReference type="GO" id="GO:0061733">
    <property type="term" value="F:protein-lysine-acetyltransferase activity"/>
    <property type="evidence" value="ECO:0007669"/>
    <property type="project" value="TreeGrafter"/>
</dbReference>
<keyword evidence="7" id="KW-0539">Nucleus</keyword>
<dbReference type="Pfam" id="PF13878">
    <property type="entry name" value="zf-C2H2_3"/>
    <property type="match status" value="1"/>
</dbReference>
<feature type="domain" description="N-acetyltransferase ESCO acetyl-transferase" evidence="11">
    <location>
        <begin position="283"/>
        <end position="351"/>
    </location>
</feature>
<keyword evidence="13" id="KW-1185">Reference proteome</keyword>
<evidence type="ECO:0000259" key="10">
    <source>
        <dbReference type="Pfam" id="PF13878"/>
    </source>
</evidence>
<name>A0AAW1J7T4_SAPOF</name>
<evidence type="ECO:0000256" key="6">
    <source>
        <dbReference type="ARBA" id="ARBA00022833"/>
    </source>
</evidence>
<evidence type="ECO:0000256" key="1">
    <source>
        <dbReference type="ARBA" id="ARBA00004123"/>
    </source>
</evidence>
<dbReference type="InterPro" id="IPR028009">
    <property type="entry name" value="ESCO_Acetyltransf_dom"/>
</dbReference>
<dbReference type="GO" id="GO:0005634">
    <property type="term" value="C:nucleus"/>
    <property type="evidence" value="ECO:0007669"/>
    <property type="project" value="UniProtKB-SubCell"/>
</dbReference>
<gene>
    <name evidence="12" type="ORF">RND81_08G160100</name>
</gene>
<keyword evidence="5" id="KW-0863">Zinc-finger</keyword>
<dbReference type="PANTHER" id="PTHR45884:SF2">
    <property type="entry name" value="N-ACETYLTRANSFERASE ECO"/>
    <property type="match status" value="1"/>
</dbReference>
<organism evidence="12 13">
    <name type="scientific">Saponaria officinalis</name>
    <name type="common">Common soapwort</name>
    <name type="synonym">Lychnis saponaria</name>
    <dbReference type="NCBI Taxonomy" id="3572"/>
    <lineage>
        <taxon>Eukaryota</taxon>
        <taxon>Viridiplantae</taxon>
        <taxon>Streptophyta</taxon>
        <taxon>Embryophyta</taxon>
        <taxon>Tracheophyta</taxon>
        <taxon>Spermatophyta</taxon>
        <taxon>Magnoliopsida</taxon>
        <taxon>eudicotyledons</taxon>
        <taxon>Gunneridae</taxon>
        <taxon>Pentapetalae</taxon>
        <taxon>Caryophyllales</taxon>
        <taxon>Caryophyllaceae</taxon>
        <taxon>Caryophylleae</taxon>
        <taxon>Saponaria</taxon>
    </lineage>
</organism>
<evidence type="ECO:0008006" key="14">
    <source>
        <dbReference type="Google" id="ProtNLM"/>
    </source>
</evidence>
<accession>A0AAW1J7T4</accession>
<keyword evidence="9" id="KW-0012">Acyltransferase</keyword>
<proteinExistence type="inferred from homology"/>
<dbReference type="EMBL" id="JBDFQZ010000008">
    <property type="protein sequence ID" value="KAK9699210.1"/>
    <property type="molecule type" value="Genomic_DNA"/>
</dbReference>
<protein>
    <recommendedName>
        <fullName evidence="14">Protein CHROMOSOME TRANSMISSION FIDELITY 7</fullName>
    </recommendedName>
</protein>
<keyword evidence="8" id="KW-0131">Cell cycle</keyword>
<evidence type="ECO:0000256" key="4">
    <source>
        <dbReference type="ARBA" id="ARBA00022723"/>
    </source>
</evidence>
<evidence type="ECO:0000256" key="2">
    <source>
        <dbReference type="ARBA" id="ARBA00005816"/>
    </source>
</evidence>
<evidence type="ECO:0000313" key="12">
    <source>
        <dbReference type="EMBL" id="KAK9699209.1"/>
    </source>
</evidence>
<comment type="subcellular location">
    <subcellularLocation>
        <location evidence="1">Nucleus</location>
    </subcellularLocation>
</comment>
<keyword evidence="3" id="KW-0808">Transferase</keyword>
<evidence type="ECO:0000256" key="9">
    <source>
        <dbReference type="ARBA" id="ARBA00023315"/>
    </source>
</evidence>
<evidence type="ECO:0000256" key="3">
    <source>
        <dbReference type="ARBA" id="ARBA00022679"/>
    </source>
</evidence>
<evidence type="ECO:0000256" key="8">
    <source>
        <dbReference type="ARBA" id="ARBA00023306"/>
    </source>
</evidence>
<keyword evidence="6" id="KW-0862">Zinc</keyword>
<dbReference type="InterPro" id="IPR028005">
    <property type="entry name" value="AcTrfase_ESCO_Znf_dom"/>
</dbReference>
<dbReference type="GO" id="GO:0000785">
    <property type="term" value="C:chromatin"/>
    <property type="evidence" value="ECO:0007669"/>
    <property type="project" value="TreeGrafter"/>
</dbReference>
<dbReference type="Proteomes" id="UP001443914">
    <property type="component" value="Unassembled WGS sequence"/>
</dbReference>
<evidence type="ECO:0000259" key="11">
    <source>
        <dbReference type="Pfam" id="PF13880"/>
    </source>
</evidence>
<dbReference type="EMBL" id="JBDFQZ010000008">
    <property type="protein sequence ID" value="KAK9699209.1"/>
    <property type="molecule type" value="Genomic_DNA"/>
</dbReference>
<reference evidence="12 13" key="1">
    <citation type="submission" date="2024-03" db="EMBL/GenBank/DDBJ databases">
        <title>WGS assembly of Saponaria officinalis var. Norfolk2.</title>
        <authorList>
            <person name="Jenkins J."/>
            <person name="Shu S."/>
            <person name="Grimwood J."/>
            <person name="Barry K."/>
            <person name="Goodstein D."/>
            <person name="Schmutz J."/>
            <person name="Leebens-Mack J."/>
            <person name="Osbourn A."/>
        </authorList>
    </citation>
    <scope>NUCLEOTIDE SEQUENCE [LARGE SCALE GENOMIC DNA]</scope>
    <source>
        <strain evidence="13">cv. Norfolk2</strain>
        <strain evidence="12">JIC</strain>
        <tissue evidence="12">Leaf</tissue>
    </source>
</reference>
<evidence type="ECO:0000256" key="5">
    <source>
        <dbReference type="ARBA" id="ARBA00022771"/>
    </source>
</evidence>
<evidence type="ECO:0000313" key="13">
    <source>
        <dbReference type="Proteomes" id="UP001443914"/>
    </source>
</evidence>
<comment type="similarity">
    <text evidence="2">Belongs to the acetyltransferase family. ECO subfamily.</text>
</comment>